<evidence type="ECO:0000313" key="2">
    <source>
        <dbReference type="Proteomes" id="UP000254258"/>
    </source>
</evidence>
<organism evidence="1 2">
    <name type="scientific">Dyella monticola</name>
    <dbReference type="NCBI Taxonomy" id="1927958"/>
    <lineage>
        <taxon>Bacteria</taxon>
        <taxon>Pseudomonadati</taxon>
        <taxon>Pseudomonadota</taxon>
        <taxon>Gammaproteobacteria</taxon>
        <taxon>Lysobacterales</taxon>
        <taxon>Rhodanobacteraceae</taxon>
        <taxon>Dyella</taxon>
    </lineage>
</organism>
<dbReference type="AlphaFoldDB" id="A0A370WU45"/>
<dbReference type="InterPro" id="IPR058099">
    <property type="entry name" value="T3SS_XAC0095_dom"/>
</dbReference>
<comment type="caution">
    <text evidence="1">The sequence shown here is derived from an EMBL/GenBank/DDBJ whole genome shotgun (WGS) entry which is preliminary data.</text>
</comment>
<evidence type="ECO:0000313" key="1">
    <source>
        <dbReference type="EMBL" id="RDS79668.1"/>
    </source>
</evidence>
<proteinExistence type="predicted"/>
<dbReference type="OrthoDB" id="5957127at2"/>
<reference evidence="1 2" key="1">
    <citation type="submission" date="2018-07" db="EMBL/GenBank/DDBJ databases">
        <title>Dyella monticola sp. nov. and Dyella psychrodurans sp. nov. isolated from monsoon evergreen broad-leaved forest soil of Dinghu Mountain, China.</title>
        <authorList>
            <person name="Gao Z."/>
            <person name="Qiu L."/>
        </authorList>
    </citation>
    <scope>NUCLEOTIDE SEQUENCE [LARGE SCALE GENOMIC DNA]</scope>
    <source>
        <strain evidence="1 2">4G-K06</strain>
    </source>
</reference>
<dbReference type="NCBIfam" id="NF047335">
    <property type="entry name" value="T3SS_XAC0095"/>
    <property type="match status" value="1"/>
</dbReference>
<name>A0A370WU45_9GAMM</name>
<keyword evidence="2" id="KW-1185">Reference proteome</keyword>
<dbReference type="Proteomes" id="UP000254258">
    <property type="component" value="Unassembled WGS sequence"/>
</dbReference>
<gene>
    <name evidence="1" type="ORF">DWU98_16515</name>
</gene>
<dbReference type="EMBL" id="QRBE01000011">
    <property type="protein sequence ID" value="RDS79668.1"/>
    <property type="molecule type" value="Genomic_DNA"/>
</dbReference>
<accession>A0A370WU45</accession>
<dbReference type="RefSeq" id="WP_115496675.1">
    <property type="nucleotide sequence ID" value="NZ_QRBE01000011.1"/>
</dbReference>
<protein>
    <submittedName>
        <fullName evidence="1">Uncharacterized protein</fullName>
    </submittedName>
</protein>
<sequence>MTSTLHDVLNPKTYALSQDHFDDLCVICDKLLLMAQLAGTAPTVDEDSAMLLIRRVLLGQLFGEMSFQLRGVLEEVCRSKRGADVSSKH</sequence>